<feature type="compositionally biased region" description="Polar residues" evidence="2">
    <location>
        <begin position="766"/>
        <end position="775"/>
    </location>
</feature>
<evidence type="ECO:0000259" key="3">
    <source>
        <dbReference type="PROSITE" id="PS50086"/>
    </source>
</evidence>
<feature type="region of interest" description="Disordered" evidence="2">
    <location>
        <begin position="454"/>
        <end position="878"/>
    </location>
</feature>
<dbReference type="PROSITE" id="PS50086">
    <property type="entry name" value="TBC_RABGAP"/>
    <property type="match status" value="1"/>
</dbReference>
<feature type="region of interest" description="Disordered" evidence="2">
    <location>
        <begin position="896"/>
        <end position="944"/>
    </location>
</feature>
<sequence length="944" mass="107457">MLSPKSQKNVSEEDSSGSDAGSEVGPEPETDRFGFILTNGSTAGTVGPPPELVRQRETKWIHIISQWDRILLKKTSKVKVQCQKGIPASLRAKCWPLLCGATDQMKQNENLYQSLDSQPALQSWVEVIERDLDRQFPFHEMFLSKDGHGQRGLFRVLKAFTQYKPEEGYCQAQGPVAAVLLMNMPAEEAFWCLVQISEQYLPGYYSPLLEGVLFDAGMLTWVLKRTCPAAHKHLQHHGVEPLMFATDWLMCLFTRHLPFNTLLRVWDLFFCHGVRVLLQVAVVLVRRVLGRAEQRKQCQGQMETLERLRGVREEVQEEDDPFIAEVCSVQLSARDLEKQTEKELKKWRTDRPSSTFDPRSRCQGYRMAWASGRQNEEERDMKEREKGNLSVPLARSASTLSLSPSLLGKRWGKGGKTNTREWESGGRVVRHLSMGAKEDCRSWAELNFKKVKSVEEEEDTMLEEPSKQTGFTEQEKPSDESENIEIRNISTEHEEETVKKELVEQVETRITEKEDSQLKETEESNISYEQGEELKETEESNISYEQGEELKETEESNISYEQGEELKETEESNISYEQGEELKETEESNISYEQGEELKETEESNISYEQGEELKETEESNISSEQTGETTVETDQSKDQTVENTLQPAEHKQGEELKETEESNISYEQGEELKETEESNISYEQGEELKETEESNISYEQGEELKETEENNISSEQGEELKETEESNISSEQTGETTVETDQSKDQTVENTLRPAEHKHGEELDSCSQSQVLEQQSHESKQLEIEVKETNDETEKQVEQIEHTAAAEENLTDKQKVADKKTITEEATQRSVNPSEQQMIQADMKPLQSPETEHQTQEDTASELKNVDEASNVTSPTVEIVTQQQEVITVTDISSQGDAFEGKYHSTSLAATDMQEESLNQTQTDTEKQAQTEENGVGNAGTQN</sequence>
<dbReference type="Proteomes" id="UP001346869">
    <property type="component" value="Unassembled WGS sequence"/>
</dbReference>
<feature type="compositionally biased region" description="Basic and acidic residues" evidence="2">
    <location>
        <begin position="490"/>
        <end position="522"/>
    </location>
</feature>
<dbReference type="FunFam" id="1.10.472.80:FF:000008">
    <property type="entry name" value="TBC1 domain family member 10A"/>
    <property type="match status" value="1"/>
</dbReference>
<gene>
    <name evidence="4" type="ORF">PBY51_015976</name>
</gene>
<dbReference type="Gene3D" id="1.10.10.750">
    <property type="entry name" value="Ypt/Rab-GAP domain of gyp1p, domain 1"/>
    <property type="match status" value="1"/>
</dbReference>
<feature type="region of interest" description="Disordered" evidence="2">
    <location>
        <begin position="371"/>
        <end position="391"/>
    </location>
</feature>
<feature type="compositionally biased region" description="Basic and acidic residues" evidence="2">
    <location>
        <begin position="776"/>
        <end position="828"/>
    </location>
</feature>
<dbReference type="InterPro" id="IPR000195">
    <property type="entry name" value="Rab-GAP-TBC_dom"/>
</dbReference>
<reference evidence="4 5" key="2">
    <citation type="journal article" date="2023" name="Mol. Biol. Evol.">
        <title>Genomics of Secondarily Temperate Adaptation in the Only Non-Antarctic Icefish.</title>
        <authorList>
            <person name="Rivera-Colon A.G."/>
            <person name="Rayamajhi N."/>
            <person name="Minhas B.F."/>
            <person name="Madrigal G."/>
            <person name="Bilyk K.T."/>
            <person name="Yoon V."/>
            <person name="Hune M."/>
            <person name="Gregory S."/>
            <person name="Cheng C.H.C."/>
            <person name="Catchen J.M."/>
        </authorList>
    </citation>
    <scope>NUCLEOTIDE SEQUENCE [LARGE SCALE GENOMIC DNA]</scope>
    <source>
        <strain evidence="4">JMC-PN-2008</strain>
    </source>
</reference>
<dbReference type="InterPro" id="IPR035969">
    <property type="entry name" value="Rab-GAP_TBC_sf"/>
</dbReference>
<dbReference type="GO" id="GO:0031267">
    <property type="term" value="F:small GTPase binding"/>
    <property type="evidence" value="ECO:0007669"/>
    <property type="project" value="TreeGrafter"/>
</dbReference>
<keyword evidence="1" id="KW-0343">GTPase activation</keyword>
<dbReference type="PANTHER" id="PTHR47219">
    <property type="entry name" value="RAB GTPASE-ACTIVATING PROTEIN 1-LIKE"/>
    <property type="match status" value="1"/>
</dbReference>
<dbReference type="GO" id="GO:0005886">
    <property type="term" value="C:plasma membrane"/>
    <property type="evidence" value="ECO:0007669"/>
    <property type="project" value="UniProtKB-ARBA"/>
</dbReference>
<name>A0AAN8ARN7_ELEMC</name>
<feature type="compositionally biased region" description="Polar residues" evidence="2">
    <location>
        <begin position="727"/>
        <end position="741"/>
    </location>
</feature>
<dbReference type="SUPFAM" id="SSF47923">
    <property type="entry name" value="Ypt/Rab-GAP domain of gyp1p"/>
    <property type="match status" value="2"/>
</dbReference>
<dbReference type="FunFam" id="1.10.10.750:FF:000001">
    <property type="entry name" value="TBC1 domain family member 10A"/>
    <property type="match status" value="1"/>
</dbReference>
<comment type="caution">
    <text evidence="4">The sequence shown here is derived from an EMBL/GenBank/DDBJ whole genome shotgun (WGS) entry which is preliminary data.</text>
</comment>
<feature type="compositionally biased region" description="Basic and acidic residues" evidence="2">
    <location>
        <begin position="374"/>
        <end position="387"/>
    </location>
</feature>
<evidence type="ECO:0000256" key="2">
    <source>
        <dbReference type="SAM" id="MobiDB-lite"/>
    </source>
</evidence>
<feature type="domain" description="Rab-GAP TBC" evidence="3">
    <location>
        <begin position="85"/>
        <end position="273"/>
    </location>
</feature>
<feature type="compositionally biased region" description="Polar residues" evidence="2">
    <location>
        <begin position="869"/>
        <end position="878"/>
    </location>
</feature>
<accession>A0AAN8ARN7</accession>
<feature type="compositionally biased region" description="Polar residues" evidence="2">
    <location>
        <begin position="620"/>
        <end position="634"/>
    </location>
</feature>
<reference evidence="4 5" key="1">
    <citation type="journal article" date="2023" name="Genes (Basel)">
        <title>Chromosome-Level Genome Assembly and Circadian Gene Repertoire of the Patagonia Blennie Eleginops maclovinus-The Closest Ancestral Proxy of Antarctic Cryonotothenioids.</title>
        <authorList>
            <person name="Cheng C.C."/>
            <person name="Rivera-Colon A.G."/>
            <person name="Minhas B.F."/>
            <person name="Wilson L."/>
            <person name="Rayamajhi N."/>
            <person name="Vargas-Chacoff L."/>
            <person name="Catchen J.M."/>
        </authorList>
    </citation>
    <scope>NUCLEOTIDE SEQUENCE [LARGE SCALE GENOMIC DNA]</scope>
    <source>
        <strain evidence="4">JMC-PN-2008</strain>
    </source>
</reference>
<feature type="region of interest" description="Disordered" evidence="2">
    <location>
        <begin position="1"/>
        <end position="51"/>
    </location>
</feature>
<organism evidence="4 5">
    <name type="scientific">Eleginops maclovinus</name>
    <name type="common">Patagonian blennie</name>
    <name type="synonym">Eleginus maclovinus</name>
    <dbReference type="NCBI Taxonomy" id="56733"/>
    <lineage>
        <taxon>Eukaryota</taxon>
        <taxon>Metazoa</taxon>
        <taxon>Chordata</taxon>
        <taxon>Craniata</taxon>
        <taxon>Vertebrata</taxon>
        <taxon>Euteleostomi</taxon>
        <taxon>Actinopterygii</taxon>
        <taxon>Neopterygii</taxon>
        <taxon>Teleostei</taxon>
        <taxon>Neoteleostei</taxon>
        <taxon>Acanthomorphata</taxon>
        <taxon>Eupercaria</taxon>
        <taxon>Perciformes</taxon>
        <taxon>Notothenioidei</taxon>
        <taxon>Eleginopidae</taxon>
        <taxon>Eleginops</taxon>
    </lineage>
</organism>
<dbReference type="Gene3D" id="1.10.472.80">
    <property type="entry name" value="Ypt/Rab-GAP domain of gyp1p, domain 3"/>
    <property type="match status" value="1"/>
</dbReference>
<feature type="compositionally biased region" description="Polar residues" evidence="2">
    <location>
        <begin position="829"/>
        <end position="840"/>
    </location>
</feature>
<dbReference type="Gene3D" id="1.10.8.270">
    <property type="entry name" value="putative rabgap domain of human tbc1 domain family member 14 like domains"/>
    <property type="match status" value="1"/>
</dbReference>
<dbReference type="InterPro" id="IPR050302">
    <property type="entry name" value="Rab_GAP_TBC_domain"/>
</dbReference>
<dbReference type="PANTHER" id="PTHR47219:SF4">
    <property type="entry name" value="TBC1 DOMAIN FAMILY MEMBER 10A"/>
    <property type="match status" value="1"/>
</dbReference>
<dbReference type="GO" id="GO:0005096">
    <property type="term" value="F:GTPase activator activity"/>
    <property type="evidence" value="ECO:0007669"/>
    <property type="project" value="UniProtKB-KW"/>
</dbReference>
<keyword evidence="5" id="KW-1185">Reference proteome</keyword>
<dbReference type="Pfam" id="PF00566">
    <property type="entry name" value="RabGAP-TBC"/>
    <property type="match status" value="1"/>
</dbReference>
<feature type="compositionally biased region" description="Basic and acidic residues" evidence="2">
    <location>
        <begin position="649"/>
        <end position="661"/>
    </location>
</feature>
<evidence type="ECO:0000313" key="4">
    <source>
        <dbReference type="EMBL" id="KAK5864762.1"/>
    </source>
</evidence>
<dbReference type="AlphaFoldDB" id="A0AAN8ARN7"/>
<dbReference type="EMBL" id="JAUZQC010000010">
    <property type="protein sequence ID" value="KAK5864762.1"/>
    <property type="molecule type" value="Genomic_DNA"/>
</dbReference>
<dbReference type="SMART" id="SM00164">
    <property type="entry name" value="TBC"/>
    <property type="match status" value="1"/>
</dbReference>
<evidence type="ECO:0000256" key="1">
    <source>
        <dbReference type="ARBA" id="ARBA00022468"/>
    </source>
</evidence>
<proteinExistence type="predicted"/>
<dbReference type="FunFam" id="1.10.8.270:FF:000007">
    <property type="entry name" value="TBC1 domain family member 10A"/>
    <property type="match status" value="1"/>
</dbReference>
<protein>
    <recommendedName>
        <fullName evidence="3">Rab-GAP TBC domain-containing protein</fullName>
    </recommendedName>
</protein>
<evidence type="ECO:0000313" key="5">
    <source>
        <dbReference type="Proteomes" id="UP001346869"/>
    </source>
</evidence>